<evidence type="ECO:0000256" key="2">
    <source>
        <dbReference type="SAM" id="Phobius"/>
    </source>
</evidence>
<dbReference type="EMBL" id="KI966422">
    <property type="protein sequence ID" value="EWC46018.1"/>
    <property type="molecule type" value="Genomic_DNA"/>
</dbReference>
<keyword evidence="4" id="KW-1185">Reference proteome</keyword>
<accession>W7I1D3</accession>
<gene>
    <name evidence="3" type="ORF">DRE_04811</name>
</gene>
<organism evidence="3 4">
    <name type="scientific">Drechslerella stenobrocha 248</name>
    <dbReference type="NCBI Taxonomy" id="1043628"/>
    <lineage>
        <taxon>Eukaryota</taxon>
        <taxon>Fungi</taxon>
        <taxon>Dikarya</taxon>
        <taxon>Ascomycota</taxon>
        <taxon>Pezizomycotina</taxon>
        <taxon>Orbiliomycetes</taxon>
        <taxon>Orbiliales</taxon>
        <taxon>Orbiliaceae</taxon>
        <taxon>Drechslerella</taxon>
    </lineage>
</organism>
<reference evidence="3 4" key="1">
    <citation type="submission" date="2013-05" db="EMBL/GenBank/DDBJ databases">
        <title>Drechslerella stenobrocha genome reveals carnivorous origination and mechanical trapping mechanism of predatory fungi.</title>
        <authorList>
            <person name="Liu X."/>
            <person name="Zhang W."/>
            <person name="Liu K."/>
        </authorList>
    </citation>
    <scope>NUCLEOTIDE SEQUENCE [LARGE SCALE GENOMIC DNA]</scope>
    <source>
        <strain evidence="3 4">248</strain>
    </source>
</reference>
<dbReference type="AlphaFoldDB" id="W7I1D3"/>
<dbReference type="Proteomes" id="UP000024837">
    <property type="component" value="Unassembled WGS sequence"/>
</dbReference>
<keyword evidence="2" id="KW-1133">Transmembrane helix</keyword>
<feature type="region of interest" description="Disordered" evidence="1">
    <location>
        <begin position="1"/>
        <end position="48"/>
    </location>
</feature>
<keyword evidence="2" id="KW-0472">Membrane</keyword>
<sequence length="297" mass="31868">MSRPSPPAAPPPPPSPPPSHSQPSPDSQASGTPLMGLPLNGAFGPGPGPLAAGLHLPAANEYRHTTRIGSSQRAMTARNALPAADQATPLQQPNDEMPARPRNIFQRVHTSTSQGLSWLHSSMFSQQRQSRPLSLSQFVRRHRMLHSHPPTPVLAIIGLVTSILVFIAMFVFLWVSTFAANIVAVVYSFSVLIACTFVLVEYNQKKRRSQSDVEAGSQVGLFGRRALPGDTGSNQAEMDMVQGSEIIVIPRMPVHRIVGEGEADPELPPYSRGGAAEILDIPPPPPPPPLPPPSMTN</sequence>
<dbReference type="HOGENOM" id="CLU_936981_0_0_1"/>
<evidence type="ECO:0000256" key="1">
    <source>
        <dbReference type="SAM" id="MobiDB-lite"/>
    </source>
</evidence>
<feature type="compositionally biased region" description="Pro residues" evidence="1">
    <location>
        <begin position="1"/>
        <end position="20"/>
    </location>
</feature>
<protein>
    <submittedName>
        <fullName evidence="3">Uncharacterized protein</fullName>
    </submittedName>
</protein>
<proteinExistence type="predicted"/>
<feature type="transmembrane region" description="Helical" evidence="2">
    <location>
        <begin position="181"/>
        <end position="200"/>
    </location>
</feature>
<name>W7I1D3_9PEZI</name>
<dbReference type="OrthoDB" id="5349590at2759"/>
<evidence type="ECO:0000313" key="4">
    <source>
        <dbReference type="Proteomes" id="UP000024837"/>
    </source>
</evidence>
<feature type="region of interest" description="Disordered" evidence="1">
    <location>
        <begin position="260"/>
        <end position="297"/>
    </location>
</feature>
<evidence type="ECO:0000313" key="3">
    <source>
        <dbReference type="EMBL" id="EWC46018.1"/>
    </source>
</evidence>
<feature type="compositionally biased region" description="Low complexity" evidence="1">
    <location>
        <begin position="21"/>
        <end position="42"/>
    </location>
</feature>
<feature type="compositionally biased region" description="Pro residues" evidence="1">
    <location>
        <begin position="281"/>
        <end position="297"/>
    </location>
</feature>
<keyword evidence="2" id="KW-0812">Transmembrane</keyword>
<feature type="transmembrane region" description="Helical" evidence="2">
    <location>
        <begin position="153"/>
        <end position="175"/>
    </location>
</feature>